<feature type="transmembrane region" description="Helical" evidence="1">
    <location>
        <begin position="156"/>
        <end position="172"/>
    </location>
</feature>
<feature type="transmembrane region" description="Helical" evidence="1">
    <location>
        <begin position="37"/>
        <end position="57"/>
    </location>
</feature>
<evidence type="ECO:0000256" key="1">
    <source>
        <dbReference type="SAM" id="Phobius"/>
    </source>
</evidence>
<organism evidence="2 3">
    <name type="scientific">Phorcysia thermohydrogeniphila</name>
    <dbReference type="NCBI Taxonomy" id="936138"/>
    <lineage>
        <taxon>Bacteria</taxon>
        <taxon>Pseudomonadati</taxon>
        <taxon>Aquificota</taxon>
        <taxon>Aquificia</taxon>
        <taxon>Desulfurobacteriales</taxon>
        <taxon>Desulfurobacteriaceae</taxon>
        <taxon>Phorcysia</taxon>
    </lineage>
</organism>
<reference evidence="2 3" key="1">
    <citation type="submission" date="2019-03" db="EMBL/GenBank/DDBJ databases">
        <title>Genomic Encyclopedia of Archaeal and Bacterial Type Strains, Phase II (KMG-II): from individual species to whole genera.</title>
        <authorList>
            <person name="Goeker M."/>
        </authorList>
    </citation>
    <scope>NUCLEOTIDE SEQUENCE [LARGE SCALE GENOMIC DNA]</scope>
    <source>
        <strain evidence="2 3">DSM 24425</strain>
    </source>
</reference>
<feature type="transmembrane region" description="Helical" evidence="1">
    <location>
        <begin position="64"/>
        <end position="82"/>
    </location>
</feature>
<keyword evidence="1" id="KW-0812">Transmembrane</keyword>
<proteinExistence type="predicted"/>
<sequence>MKRKGFLVFSLAVFFLFQTYRGIFFFLDVLRLNGEEVFLIFFIGTILLLLSIAKFFVLRSFKGLVLYVMSFLASLFFFRECFSSLGGVRIEIFELTKHVSCFGFLTFLVSLFLFSFLISIAVLIHLIKSKDFKFSLFAAAVSLYLSSFIIRAEKDWLMLLVYIIFGVILSRGRYLGKEAGDERFLFLAFTIFFVISIITSLVALVWEDTFYLVILEVLEYILIELFLFLFVFSTRREELKA</sequence>
<evidence type="ECO:0000313" key="2">
    <source>
        <dbReference type="EMBL" id="TCK05304.1"/>
    </source>
</evidence>
<comment type="caution">
    <text evidence="2">The sequence shown here is derived from an EMBL/GenBank/DDBJ whole genome shotgun (WGS) entry which is preliminary data.</text>
</comment>
<keyword evidence="3" id="KW-1185">Reference proteome</keyword>
<keyword evidence="1" id="KW-1133">Transmembrane helix</keyword>
<evidence type="ECO:0000313" key="3">
    <source>
        <dbReference type="Proteomes" id="UP000295777"/>
    </source>
</evidence>
<feature type="transmembrane region" description="Helical" evidence="1">
    <location>
        <begin position="102"/>
        <end position="127"/>
    </location>
</feature>
<gene>
    <name evidence="2" type="ORF">CLV27_0731</name>
</gene>
<feature type="transmembrane region" description="Helical" evidence="1">
    <location>
        <begin position="184"/>
        <end position="204"/>
    </location>
</feature>
<dbReference type="Proteomes" id="UP000295777">
    <property type="component" value="Unassembled WGS sequence"/>
</dbReference>
<dbReference type="AlphaFoldDB" id="A0A4R1GBC9"/>
<dbReference type="EMBL" id="SMFV01000002">
    <property type="protein sequence ID" value="TCK05304.1"/>
    <property type="molecule type" value="Genomic_DNA"/>
</dbReference>
<feature type="transmembrane region" description="Helical" evidence="1">
    <location>
        <begin position="210"/>
        <end position="232"/>
    </location>
</feature>
<protein>
    <submittedName>
        <fullName evidence="2">Uncharacterized protein</fullName>
    </submittedName>
</protein>
<name>A0A4R1GBC9_9BACT</name>
<keyword evidence="1" id="KW-0472">Membrane</keyword>
<dbReference type="RefSeq" id="WP_132525911.1">
    <property type="nucleotide sequence ID" value="NZ_SMFV01000002.1"/>
</dbReference>
<feature type="transmembrane region" description="Helical" evidence="1">
    <location>
        <begin position="134"/>
        <end position="150"/>
    </location>
</feature>
<accession>A0A4R1GBC9</accession>